<feature type="transmembrane region" description="Helical" evidence="4">
    <location>
        <begin position="54"/>
        <end position="74"/>
    </location>
</feature>
<keyword evidence="2" id="KW-1003">Cell membrane</keyword>
<evidence type="ECO:0000256" key="4">
    <source>
        <dbReference type="SAM" id="Phobius"/>
    </source>
</evidence>
<keyword evidence="2" id="KW-0813">Transport</keyword>
<dbReference type="GO" id="GO:0005886">
    <property type="term" value="C:plasma membrane"/>
    <property type="evidence" value="ECO:0007669"/>
    <property type="project" value="UniProtKB-SubCell"/>
</dbReference>
<accession>A0A7W5XNF5</accession>
<feature type="transmembrane region" description="Helical" evidence="4">
    <location>
        <begin position="181"/>
        <end position="202"/>
    </location>
</feature>
<feature type="region of interest" description="Disordered" evidence="3">
    <location>
        <begin position="1"/>
        <end position="27"/>
    </location>
</feature>
<feature type="transmembrane region" description="Helical" evidence="4">
    <location>
        <begin position="31"/>
        <end position="48"/>
    </location>
</feature>
<comment type="subcellular location">
    <subcellularLocation>
        <location evidence="2">Cell membrane</location>
        <topology evidence="2">Multi-pass membrane protein</topology>
    </subcellularLocation>
</comment>
<dbReference type="Pfam" id="PF02632">
    <property type="entry name" value="BioY"/>
    <property type="match status" value="1"/>
</dbReference>
<gene>
    <name evidence="5" type="ORF">FHX47_000185</name>
</gene>
<dbReference type="PANTHER" id="PTHR34295:SF1">
    <property type="entry name" value="BIOTIN TRANSPORTER BIOY"/>
    <property type="match status" value="1"/>
</dbReference>
<organism evidence="5 6">
    <name type="scientific">Garicola koreensis</name>
    <dbReference type="NCBI Taxonomy" id="1262554"/>
    <lineage>
        <taxon>Bacteria</taxon>
        <taxon>Bacillati</taxon>
        <taxon>Actinomycetota</taxon>
        <taxon>Actinomycetes</taxon>
        <taxon>Micrococcales</taxon>
        <taxon>Micrococcaceae</taxon>
        <taxon>Garicola</taxon>
    </lineage>
</organism>
<comment type="caution">
    <text evidence="5">The sequence shown here is derived from an EMBL/GenBank/DDBJ whole genome shotgun (WGS) entry which is preliminary data.</text>
</comment>
<dbReference type="PANTHER" id="PTHR34295">
    <property type="entry name" value="BIOTIN TRANSPORTER BIOY"/>
    <property type="match status" value="1"/>
</dbReference>
<dbReference type="AlphaFoldDB" id="A0A7W5XNF5"/>
<feature type="transmembrane region" description="Helical" evidence="4">
    <location>
        <begin position="112"/>
        <end position="133"/>
    </location>
</feature>
<dbReference type="Gene3D" id="1.10.1760.20">
    <property type="match status" value="1"/>
</dbReference>
<sequence length="212" mass="22016">MTDLKNHADPAPAEQTAATPRRGRGTSHTQGIALIGGFAALMAVLHFTPPIPVGNFGVPITLGTLGAGLAGLILGPWRGSAAVGLWVGLGLLGLPVFSGFRGGLGVLAGPSVGYIIAFPVAAFLTGLLALYVIRHASRRWWVLLFTVGGFAASLASYRLLGIPGMALNLDVSLMEAFAMDLVFWPGDAVKTVLAAVIAVLVHRAYPSILVRR</sequence>
<keyword evidence="6" id="KW-1185">Reference proteome</keyword>
<dbReference type="PIRSF" id="PIRSF016661">
    <property type="entry name" value="BioY"/>
    <property type="match status" value="1"/>
</dbReference>
<dbReference type="Proteomes" id="UP000547528">
    <property type="component" value="Unassembled WGS sequence"/>
</dbReference>
<evidence type="ECO:0000256" key="2">
    <source>
        <dbReference type="PIRNR" id="PIRNR016661"/>
    </source>
</evidence>
<dbReference type="RefSeq" id="WP_183357028.1">
    <property type="nucleotide sequence ID" value="NZ_BAABKR010000004.1"/>
</dbReference>
<comment type="similarity">
    <text evidence="1 2">Belongs to the BioY family.</text>
</comment>
<dbReference type="InterPro" id="IPR003784">
    <property type="entry name" value="BioY"/>
</dbReference>
<evidence type="ECO:0000313" key="6">
    <source>
        <dbReference type="Proteomes" id="UP000547528"/>
    </source>
</evidence>
<reference evidence="5 6" key="1">
    <citation type="submission" date="2020-08" db="EMBL/GenBank/DDBJ databases">
        <title>Sequencing the genomes of 1000 actinobacteria strains.</title>
        <authorList>
            <person name="Klenk H.-P."/>
        </authorList>
    </citation>
    <scope>NUCLEOTIDE SEQUENCE [LARGE SCALE GENOMIC DNA]</scope>
    <source>
        <strain evidence="5 6">DSM 28238</strain>
    </source>
</reference>
<keyword evidence="4" id="KW-0812">Transmembrane</keyword>
<name>A0A7W5XNF5_9MICC</name>
<dbReference type="GO" id="GO:0015225">
    <property type="term" value="F:biotin transmembrane transporter activity"/>
    <property type="evidence" value="ECO:0007669"/>
    <property type="project" value="UniProtKB-UniRule"/>
</dbReference>
<keyword evidence="2 4" id="KW-0472">Membrane</keyword>
<evidence type="ECO:0000256" key="1">
    <source>
        <dbReference type="ARBA" id="ARBA00010692"/>
    </source>
</evidence>
<feature type="transmembrane region" description="Helical" evidence="4">
    <location>
        <begin position="140"/>
        <end position="161"/>
    </location>
</feature>
<evidence type="ECO:0000313" key="5">
    <source>
        <dbReference type="EMBL" id="MBB3666592.1"/>
    </source>
</evidence>
<evidence type="ECO:0000256" key="3">
    <source>
        <dbReference type="SAM" id="MobiDB-lite"/>
    </source>
</evidence>
<proteinExistence type="inferred from homology"/>
<dbReference type="EMBL" id="JACIBT010000001">
    <property type="protein sequence ID" value="MBB3666592.1"/>
    <property type="molecule type" value="Genomic_DNA"/>
</dbReference>
<protein>
    <recommendedName>
        <fullName evidence="2">Biotin transporter</fullName>
    </recommendedName>
</protein>
<keyword evidence="4" id="KW-1133">Transmembrane helix</keyword>
<feature type="transmembrane region" description="Helical" evidence="4">
    <location>
        <begin position="81"/>
        <end position="100"/>
    </location>
</feature>